<dbReference type="PANTHER" id="PTHR43751:SF3">
    <property type="entry name" value="SULFATASE N-TERMINAL DOMAIN-CONTAINING PROTEIN"/>
    <property type="match status" value="1"/>
</dbReference>
<evidence type="ECO:0000313" key="5">
    <source>
        <dbReference type="Proteomes" id="UP000838672"/>
    </source>
</evidence>
<dbReference type="InterPro" id="IPR024588">
    <property type="entry name" value="YejM_N"/>
</dbReference>
<keyword evidence="1" id="KW-0472">Membrane</keyword>
<feature type="transmembrane region" description="Helical" evidence="1">
    <location>
        <begin position="12"/>
        <end position="32"/>
    </location>
</feature>
<dbReference type="Gene3D" id="3.40.720.10">
    <property type="entry name" value="Alkaline Phosphatase, subunit A"/>
    <property type="match status" value="1"/>
</dbReference>
<feature type="transmembrane region" description="Helical" evidence="1">
    <location>
        <begin position="126"/>
        <end position="147"/>
    </location>
</feature>
<keyword evidence="1" id="KW-0812">Transmembrane</keyword>
<dbReference type="InterPro" id="IPR017850">
    <property type="entry name" value="Alkaline_phosphatase_core_sf"/>
</dbReference>
<dbReference type="SUPFAM" id="SSF53649">
    <property type="entry name" value="Alkaline phosphatase-like"/>
    <property type="match status" value="1"/>
</dbReference>
<evidence type="ECO:0000313" key="4">
    <source>
        <dbReference type="EMBL" id="CAH0532465.1"/>
    </source>
</evidence>
<dbReference type="CDD" id="cd16148">
    <property type="entry name" value="sulfatase_like"/>
    <property type="match status" value="1"/>
</dbReference>
<keyword evidence="1" id="KW-1133">Transmembrane helix</keyword>
<feature type="transmembrane region" description="Helical" evidence="1">
    <location>
        <begin position="52"/>
        <end position="72"/>
    </location>
</feature>
<accession>A0ABM8ZQA4</accession>
<comment type="caution">
    <text evidence="4">The sequence shown here is derived from an EMBL/GenBank/DDBJ whole genome shotgun (WGS) entry which is preliminary data.</text>
</comment>
<protein>
    <submittedName>
        <fullName evidence="4">Inner membrane protein YejM</fullName>
    </submittedName>
</protein>
<organism evidence="4 5">
    <name type="scientific">Vibrio stylophorae</name>
    <dbReference type="NCBI Taxonomy" id="659351"/>
    <lineage>
        <taxon>Bacteria</taxon>
        <taxon>Pseudomonadati</taxon>
        <taxon>Pseudomonadota</taxon>
        <taxon>Gammaproteobacteria</taxon>
        <taxon>Vibrionales</taxon>
        <taxon>Vibrionaceae</taxon>
        <taxon>Vibrio</taxon>
    </lineage>
</organism>
<dbReference type="PANTHER" id="PTHR43751">
    <property type="entry name" value="SULFATASE"/>
    <property type="match status" value="1"/>
</dbReference>
<proteinExistence type="predicted"/>
<dbReference type="Pfam" id="PF11893">
    <property type="entry name" value="DUF3413"/>
    <property type="match status" value="1"/>
</dbReference>
<name>A0ABM8ZQA4_9VIBR</name>
<reference evidence="4" key="1">
    <citation type="submission" date="2021-11" db="EMBL/GenBank/DDBJ databases">
        <authorList>
            <person name="Rodrigo-Torres L."/>
            <person name="Arahal R. D."/>
            <person name="Lucena T."/>
        </authorList>
    </citation>
    <scope>NUCLEOTIDE SEQUENCE</scope>
    <source>
        <strain evidence="4">CECT 7929</strain>
    </source>
</reference>
<feature type="transmembrane region" description="Helical" evidence="1">
    <location>
        <begin position="159"/>
        <end position="179"/>
    </location>
</feature>
<dbReference type="InterPro" id="IPR012159">
    <property type="entry name" value="YejM-like"/>
</dbReference>
<dbReference type="InterPro" id="IPR052701">
    <property type="entry name" value="GAG_Ulvan_Degrading_Sulfatases"/>
</dbReference>
<keyword evidence="5" id="KW-1185">Reference proteome</keyword>
<evidence type="ECO:0000259" key="3">
    <source>
        <dbReference type="Pfam" id="PF11893"/>
    </source>
</evidence>
<dbReference type="EMBL" id="CAKLDI010000001">
    <property type="protein sequence ID" value="CAH0532465.1"/>
    <property type="molecule type" value="Genomic_DNA"/>
</dbReference>
<dbReference type="InterPro" id="IPR000917">
    <property type="entry name" value="Sulfatase_N"/>
</dbReference>
<feature type="transmembrane region" description="Helical" evidence="1">
    <location>
        <begin position="79"/>
        <end position="99"/>
    </location>
</feature>
<dbReference type="Pfam" id="PF00884">
    <property type="entry name" value="Sulfatase"/>
    <property type="match status" value="1"/>
</dbReference>
<gene>
    <name evidence="4" type="primary">yejM_1</name>
    <name evidence="4" type="ORF">VST7929_00294</name>
</gene>
<evidence type="ECO:0000259" key="2">
    <source>
        <dbReference type="Pfam" id="PF00884"/>
    </source>
</evidence>
<sequence>MTQRWLYHSRWLVNFFLFFTLALALIGAPYLAQVNWTQLSAIEWTYLITTQIGWFGVFSLLLCIGLWLIAWLPSRGFKTIAVVIAFALLLLLKIDLTTFEHYKFHINALLISMFLDAGSDVFELSWMSWLLFALSMVPSMLAIALAVIASNRLSQHRALWQGVLAWFVILLASQGIHAVEHAKFNPSLSQYNNQWPVYYPLTARKYLYSHGWVDQVAAEKQRLELKPIQTSALNYPRGDLHFTAKAKQPNVLFILIDAWRIDDVNAAVMPHVSEFIPKTNQFKQHFSGGNSTQAGMFSLFYSIPATYWNSFQASQTPPLFITQLQQAGYRPMILGSAPLTSPPLSRTVFKSVPNLRLRTPGENQVERDARITQDFIDFTKQPSDQPYFGMLFYDSAHGTEFPEKTGSKFKPYWSRVDHMRLNNDFDPNLYHNRYKNALYYIDGLIEQVLAHVDLSNTIVVISSDHGEEFNDHHQNYWGHSGNYSHTQLQVPLFVYIPDQKPQVIDYRTTHYDLVPTLLNQLFDVQGNTDAYSVGHDLFSPTPSRDWFIAGSYYNYAIITPELIMVADPTGQSRLMNDDLILVRDQQMPRAIIQQALTQMAQFYQ</sequence>
<dbReference type="Proteomes" id="UP000838672">
    <property type="component" value="Unassembled WGS sequence"/>
</dbReference>
<dbReference type="RefSeq" id="WP_237464373.1">
    <property type="nucleotide sequence ID" value="NZ_CAKLDI010000001.1"/>
</dbReference>
<feature type="domain" description="Inner membrane protein YejM N-terminal" evidence="3">
    <location>
        <begin position="10"/>
        <end position="241"/>
    </location>
</feature>
<dbReference type="PIRSF" id="PIRSF004950">
    <property type="entry name" value="Mmb_sulf_HI0842"/>
    <property type="match status" value="1"/>
</dbReference>
<feature type="domain" description="Sulfatase N-terminal" evidence="2">
    <location>
        <begin position="249"/>
        <end position="521"/>
    </location>
</feature>
<evidence type="ECO:0000256" key="1">
    <source>
        <dbReference type="SAM" id="Phobius"/>
    </source>
</evidence>